<keyword evidence="3" id="KW-1185">Reference proteome</keyword>
<evidence type="ECO:0000313" key="3">
    <source>
        <dbReference type="Proteomes" id="UP001179121"/>
    </source>
</evidence>
<evidence type="ECO:0008006" key="4">
    <source>
        <dbReference type="Google" id="ProtNLM"/>
    </source>
</evidence>
<dbReference type="InterPro" id="IPR038763">
    <property type="entry name" value="DHH_sf"/>
</dbReference>
<dbReference type="AlphaFoldDB" id="A0AA86N2J1"/>
<dbReference type="RefSeq" id="WP_289270706.1">
    <property type="nucleotide sequence ID" value="NZ_OX365700.1"/>
</dbReference>
<protein>
    <recommendedName>
        <fullName evidence="4">Phosphoesterase</fullName>
    </recommendedName>
</protein>
<name>A0AA86N2J1_9BACT</name>
<accession>A0AA86N2J1</accession>
<evidence type="ECO:0000256" key="1">
    <source>
        <dbReference type="SAM" id="MobiDB-lite"/>
    </source>
</evidence>
<dbReference type="Proteomes" id="UP001179121">
    <property type="component" value="Chromosome"/>
</dbReference>
<dbReference type="PANTHER" id="PTHR47618">
    <property type="entry name" value="BIFUNCTIONAL OLIGORIBONUCLEASE AND PAP PHOSPHATASE NRNA"/>
    <property type="match status" value="1"/>
</dbReference>
<dbReference type="EMBL" id="OX365700">
    <property type="protein sequence ID" value="CAI4033472.1"/>
    <property type="molecule type" value="Genomic_DNA"/>
</dbReference>
<proteinExistence type="predicted"/>
<organism evidence="2 3">
    <name type="scientific">Nitrospira tepida</name>
    <dbReference type="NCBI Taxonomy" id="2973512"/>
    <lineage>
        <taxon>Bacteria</taxon>
        <taxon>Pseudomonadati</taxon>
        <taxon>Nitrospirota</taxon>
        <taxon>Nitrospiria</taxon>
        <taxon>Nitrospirales</taxon>
        <taxon>Nitrospiraceae</taxon>
        <taxon>Nitrospira</taxon>
    </lineage>
</organism>
<dbReference type="SUPFAM" id="SSF64182">
    <property type="entry name" value="DHH phosphoesterases"/>
    <property type="match status" value="1"/>
</dbReference>
<evidence type="ECO:0000313" key="2">
    <source>
        <dbReference type="EMBL" id="CAI4033472.1"/>
    </source>
</evidence>
<dbReference type="PANTHER" id="PTHR47618:SF1">
    <property type="entry name" value="BIFUNCTIONAL OLIGORIBONUCLEASE AND PAP PHOSPHATASE NRNA"/>
    <property type="match status" value="1"/>
</dbReference>
<gene>
    <name evidence="2" type="ORF">DNFV4_03908</name>
</gene>
<sequence>MTQAGTVPTFMPDIVLYHAECADGFGAAWAIWKRYPSARFLPVKHGEPPPSGLSALKVVMVDFSYPRPILETLAADSKALLVLDHHITAQQALEGLPYAYFDQRKSGAVLAWEWAHRSPAPWLLRYIQDKDLWEWALPSSREVSAAIAAYPYDFHVWDRFDQERLIQEGTAILRYERELVRKIAAHAVLVTFHGYRVPAVQSAVLTSQIGELLSVGYPFCIIWHDRNGRRYCSFRSREDGVDVGSLAASLGGGGHTHAAGFSVPLGPDGMPPPEVNFVGPPAGPTRREPGSRDSSAPPGTSSIPRPA</sequence>
<dbReference type="KEGG" id="nti:DNFV4_03908"/>
<reference evidence="2" key="1">
    <citation type="submission" date="2022-10" db="EMBL/GenBank/DDBJ databases">
        <authorList>
            <person name="Koch H."/>
        </authorList>
    </citation>
    <scope>NUCLEOTIDE SEQUENCE</scope>
    <source>
        <strain evidence="2">DNF</strain>
    </source>
</reference>
<feature type="region of interest" description="Disordered" evidence="1">
    <location>
        <begin position="265"/>
        <end position="307"/>
    </location>
</feature>
<dbReference type="InterPro" id="IPR051319">
    <property type="entry name" value="Oligoribo/pAp-PDE_c-di-AMP_PDE"/>
</dbReference>
<dbReference type="Gene3D" id="3.10.310.30">
    <property type="match status" value="1"/>
</dbReference>
<feature type="compositionally biased region" description="Polar residues" evidence="1">
    <location>
        <begin position="292"/>
        <end position="307"/>
    </location>
</feature>